<dbReference type="AlphaFoldDB" id="X1AXM5"/>
<proteinExistence type="predicted"/>
<protein>
    <submittedName>
        <fullName evidence="1">Uncharacterized protein</fullName>
    </submittedName>
</protein>
<comment type="caution">
    <text evidence="1">The sequence shown here is derived from an EMBL/GenBank/DDBJ whole genome shotgun (WGS) entry which is preliminary data.</text>
</comment>
<sequence length="161" mass="18542">YSLKDYKKSNDFYEIPYEIEMPANLNFFKWVQKFVEDSQKLSPVIIKDLKEQSIRELHEIPLSTEDIVEESIKDYSTQVEQIFTGFTSGIGKVNDIISGTYKPQLNAWVGDITQGTLKGMEYLSRSTNELKNTVSDGLKDVQNFFNSTFIEISSLFKKNIT</sequence>
<evidence type="ECO:0000313" key="1">
    <source>
        <dbReference type="EMBL" id="GAG87939.1"/>
    </source>
</evidence>
<feature type="non-terminal residue" evidence="1">
    <location>
        <position position="161"/>
    </location>
</feature>
<reference evidence="1" key="1">
    <citation type="journal article" date="2014" name="Front. Microbiol.">
        <title>High frequency of phylogenetically diverse reductive dehalogenase-homologous genes in deep subseafloor sedimentary metagenomes.</title>
        <authorList>
            <person name="Kawai M."/>
            <person name="Futagami T."/>
            <person name="Toyoda A."/>
            <person name="Takaki Y."/>
            <person name="Nishi S."/>
            <person name="Hori S."/>
            <person name="Arai W."/>
            <person name="Tsubouchi T."/>
            <person name="Morono Y."/>
            <person name="Uchiyama I."/>
            <person name="Ito T."/>
            <person name="Fujiyama A."/>
            <person name="Inagaki F."/>
            <person name="Takami H."/>
        </authorList>
    </citation>
    <scope>NUCLEOTIDE SEQUENCE</scope>
    <source>
        <strain evidence="1">Expedition CK06-06</strain>
    </source>
</reference>
<organism evidence="1">
    <name type="scientific">marine sediment metagenome</name>
    <dbReference type="NCBI Taxonomy" id="412755"/>
    <lineage>
        <taxon>unclassified sequences</taxon>
        <taxon>metagenomes</taxon>
        <taxon>ecological metagenomes</taxon>
    </lineage>
</organism>
<name>X1AXM5_9ZZZZ</name>
<accession>X1AXM5</accession>
<feature type="non-terminal residue" evidence="1">
    <location>
        <position position="1"/>
    </location>
</feature>
<dbReference type="EMBL" id="BART01014376">
    <property type="protein sequence ID" value="GAG87939.1"/>
    <property type="molecule type" value="Genomic_DNA"/>
</dbReference>
<gene>
    <name evidence="1" type="ORF">S01H4_28728</name>
</gene>